<dbReference type="CDD" id="cd17535">
    <property type="entry name" value="REC_NarL-like"/>
    <property type="match status" value="1"/>
</dbReference>
<dbReference type="GO" id="GO:0003677">
    <property type="term" value="F:DNA binding"/>
    <property type="evidence" value="ECO:0007669"/>
    <property type="project" value="UniProtKB-KW"/>
</dbReference>
<dbReference type="InterPro" id="IPR000792">
    <property type="entry name" value="Tscrpt_reg_LuxR_C"/>
</dbReference>
<name>A0A6C2UV15_9BACT</name>
<keyword evidence="7" id="KW-1185">Reference proteome</keyword>
<dbReference type="SUPFAM" id="SSF46894">
    <property type="entry name" value="C-terminal effector domain of the bipartite response regulators"/>
    <property type="match status" value="1"/>
</dbReference>
<reference evidence="6 7" key="1">
    <citation type="submission" date="2019-04" db="EMBL/GenBank/DDBJ databases">
        <authorList>
            <person name="Van Vliet M D."/>
        </authorList>
    </citation>
    <scope>NUCLEOTIDE SEQUENCE [LARGE SCALE GENOMIC DNA]</scope>
    <source>
        <strain evidence="6 7">F21</strain>
    </source>
</reference>
<sequence length="192" mass="20837">MIQLSNNMSCTASFSNAEDCQKSLKSGALSETDLVLLDLQLPGQNGLTLVPILKLARPTINILVLTQNHDYLTTLEAIRLGVSGYILKTATISEIRAAIQDVHAGGCVIDPQLSRLVLAALNSNNFEGKNPLSEREKQVLEFMAMGYVKKEVSDKLNISYSAVACYTERIYTKLQVPNITAAVAAAIRKGLI</sequence>
<dbReference type="CDD" id="cd06170">
    <property type="entry name" value="LuxR_C_like"/>
    <property type="match status" value="1"/>
</dbReference>
<dbReference type="Proteomes" id="UP000346198">
    <property type="component" value="Unassembled WGS sequence"/>
</dbReference>
<dbReference type="AlphaFoldDB" id="A0A6C2UV15"/>
<dbReference type="Pfam" id="PF00196">
    <property type="entry name" value="GerE"/>
    <property type="match status" value="1"/>
</dbReference>
<dbReference type="PROSITE" id="PS50110">
    <property type="entry name" value="RESPONSE_REGULATORY"/>
    <property type="match status" value="1"/>
</dbReference>
<dbReference type="GO" id="GO:0000160">
    <property type="term" value="P:phosphorelay signal transduction system"/>
    <property type="evidence" value="ECO:0007669"/>
    <property type="project" value="InterPro"/>
</dbReference>
<dbReference type="PROSITE" id="PS50043">
    <property type="entry name" value="HTH_LUXR_2"/>
    <property type="match status" value="1"/>
</dbReference>
<evidence type="ECO:0000256" key="1">
    <source>
        <dbReference type="ARBA" id="ARBA00022553"/>
    </source>
</evidence>
<dbReference type="PRINTS" id="PR00038">
    <property type="entry name" value="HTHLUXR"/>
</dbReference>
<evidence type="ECO:0000256" key="3">
    <source>
        <dbReference type="PROSITE-ProRule" id="PRU00169"/>
    </source>
</evidence>
<gene>
    <name evidence="6" type="primary">desR</name>
    <name evidence="6" type="ORF">SCARR_04791</name>
</gene>
<dbReference type="InterPro" id="IPR016032">
    <property type="entry name" value="Sig_transdc_resp-reg_C-effctor"/>
</dbReference>
<evidence type="ECO:0000259" key="4">
    <source>
        <dbReference type="PROSITE" id="PS50043"/>
    </source>
</evidence>
<keyword evidence="1 3" id="KW-0597">Phosphoprotein</keyword>
<dbReference type="Gene3D" id="3.40.50.2300">
    <property type="match status" value="1"/>
</dbReference>
<organism evidence="6 7">
    <name type="scientific">Pontiella sulfatireligans</name>
    <dbReference type="NCBI Taxonomy" id="2750658"/>
    <lineage>
        <taxon>Bacteria</taxon>
        <taxon>Pseudomonadati</taxon>
        <taxon>Kiritimatiellota</taxon>
        <taxon>Kiritimatiellia</taxon>
        <taxon>Kiritimatiellales</taxon>
        <taxon>Pontiellaceae</taxon>
        <taxon>Pontiella</taxon>
    </lineage>
</organism>
<dbReference type="PANTHER" id="PTHR45566:SF2">
    <property type="entry name" value="NARL SUBFAMILY"/>
    <property type="match status" value="1"/>
</dbReference>
<feature type="domain" description="Response regulatory" evidence="5">
    <location>
        <begin position="1"/>
        <end position="103"/>
    </location>
</feature>
<proteinExistence type="predicted"/>
<dbReference type="InterPro" id="IPR011006">
    <property type="entry name" value="CheY-like_superfamily"/>
</dbReference>
<dbReference type="InterPro" id="IPR058245">
    <property type="entry name" value="NreC/VraR/RcsB-like_REC"/>
</dbReference>
<feature type="domain" description="HTH luxR-type" evidence="4">
    <location>
        <begin position="125"/>
        <end position="190"/>
    </location>
</feature>
<dbReference type="PANTHER" id="PTHR45566">
    <property type="entry name" value="HTH-TYPE TRANSCRIPTIONAL REGULATOR YHJB-RELATED"/>
    <property type="match status" value="1"/>
</dbReference>
<evidence type="ECO:0000259" key="5">
    <source>
        <dbReference type="PROSITE" id="PS50110"/>
    </source>
</evidence>
<evidence type="ECO:0000256" key="2">
    <source>
        <dbReference type="ARBA" id="ARBA00023125"/>
    </source>
</evidence>
<dbReference type="InterPro" id="IPR051015">
    <property type="entry name" value="EvgA-like"/>
</dbReference>
<dbReference type="EMBL" id="CAAHFH010000002">
    <property type="protein sequence ID" value="VGO22696.1"/>
    <property type="molecule type" value="Genomic_DNA"/>
</dbReference>
<dbReference type="SUPFAM" id="SSF52172">
    <property type="entry name" value="CheY-like"/>
    <property type="match status" value="1"/>
</dbReference>
<dbReference type="SMART" id="SM00421">
    <property type="entry name" value="HTH_LUXR"/>
    <property type="match status" value="1"/>
</dbReference>
<evidence type="ECO:0000313" key="6">
    <source>
        <dbReference type="EMBL" id="VGO22696.1"/>
    </source>
</evidence>
<feature type="modified residue" description="4-aspartylphosphate" evidence="3">
    <location>
        <position position="38"/>
    </location>
</feature>
<protein>
    <submittedName>
        <fullName evidence="6">Transcriptional regulatory protein DesR</fullName>
    </submittedName>
</protein>
<keyword evidence="2" id="KW-0238">DNA-binding</keyword>
<evidence type="ECO:0000313" key="7">
    <source>
        <dbReference type="Proteomes" id="UP000346198"/>
    </source>
</evidence>
<dbReference type="Pfam" id="PF00072">
    <property type="entry name" value="Response_reg"/>
    <property type="match status" value="1"/>
</dbReference>
<dbReference type="GO" id="GO:0006355">
    <property type="term" value="P:regulation of DNA-templated transcription"/>
    <property type="evidence" value="ECO:0007669"/>
    <property type="project" value="InterPro"/>
</dbReference>
<dbReference type="InterPro" id="IPR001789">
    <property type="entry name" value="Sig_transdc_resp-reg_receiver"/>
</dbReference>
<accession>A0A6C2UV15</accession>